<dbReference type="Proteomes" id="UP001345013">
    <property type="component" value="Unassembled WGS sequence"/>
</dbReference>
<feature type="compositionally biased region" description="Basic and acidic residues" evidence="1">
    <location>
        <begin position="125"/>
        <end position="137"/>
    </location>
</feature>
<protein>
    <submittedName>
        <fullName evidence="2">Uncharacterized protein</fullName>
    </submittedName>
</protein>
<evidence type="ECO:0000256" key="1">
    <source>
        <dbReference type="SAM" id="MobiDB-lite"/>
    </source>
</evidence>
<comment type="caution">
    <text evidence="2">The sequence shown here is derived from an EMBL/GenBank/DDBJ whole genome shotgun (WGS) entry which is preliminary data.</text>
</comment>
<feature type="compositionally biased region" description="Polar residues" evidence="1">
    <location>
        <begin position="54"/>
        <end position="90"/>
    </location>
</feature>
<feature type="compositionally biased region" description="Low complexity" evidence="1">
    <location>
        <begin position="1"/>
        <end position="15"/>
    </location>
</feature>
<proteinExistence type="predicted"/>
<evidence type="ECO:0000313" key="3">
    <source>
        <dbReference type="Proteomes" id="UP001345013"/>
    </source>
</evidence>
<organism evidence="2 3">
    <name type="scientific">Lithohypha guttulata</name>
    <dbReference type="NCBI Taxonomy" id="1690604"/>
    <lineage>
        <taxon>Eukaryota</taxon>
        <taxon>Fungi</taxon>
        <taxon>Dikarya</taxon>
        <taxon>Ascomycota</taxon>
        <taxon>Pezizomycotina</taxon>
        <taxon>Eurotiomycetes</taxon>
        <taxon>Chaetothyriomycetidae</taxon>
        <taxon>Chaetothyriales</taxon>
        <taxon>Trichomeriaceae</taxon>
        <taxon>Lithohypha</taxon>
    </lineage>
</organism>
<feature type="compositionally biased region" description="Low complexity" evidence="1">
    <location>
        <begin position="38"/>
        <end position="53"/>
    </location>
</feature>
<name>A0ABR0K2N5_9EURO</name>
<accession>A0ABR0K2N5</accession>
<evidence type="ECO:0000313" key="2">
    <source>
        <dbReference type="EMBL" id="KAK5084129.1"/>
    </source>
</evidence>
<keyword evidence="3" id="KW-1185">Reference proteome</keyword>
<dbReference type="EMBL" id="JAVRRG010000115">
    <property type="protein sequence ID" value="KAK5084129.1"/>
    <property type="molecule type" value="Genomic_DNA"/>
</dbReference>
<feature type="region of interest" description="Disordered" evidence="1">
    <location>
        <begin position="1"/>
        <end position="178"/>
    </location>
</feature>
<gene>
    <name evidence="2" type="ORF">LTR24_007554</name>
</gene>
<reference evidence="2 3" key="1">
    <citation type="submission" date="2023-08" db="EMBL/GenBank/DDBJ databases">
        <title>Black Yeasts Isolated from many extreme environments.</title>
        <authorList>
            <person name="Coleine C."/>
            <person name="Stajich J.E."/>
            <person name="Selbmann L."/>
        </authorList>
    </citation>
    <scope>NUCLEOTIDE SEQUENCE [LARGE SCALE GENOMIC DNA]</scope>
    <source>
        <strain evidence="2 3">CCFEE 5885</strain>
    </source>
</reference>
<sequence length="178" mass="18624">MRESSSEQIEQIGSSHPRIPNNLGHTYIYIPTGPERPTAPTTTITTSSSKHSTNILNTDIQQSAPSEPTPSGGTSRITSDGSIVQSSDPTTHPDASITQKLKGNMSGAAKGTMGSLQAATGATLRNEEMQNKGLDKMQEEDERLGTKRGVMPVGTGQRETKAPGAQVGLQGEGVVPGL</sequence>